<accession>A0ABU3SFJ6</accession>
<evidence type="ECO:0000313" key="2">
    <source>
        <dbReference type="Proteomes" id="UP001254257"/>
    </source>
</evidence>
<reference evidence="1 2" key="1">
    <citation type="submission" date="2023-09" db="EMBL/GenBank/DDBJ databases">
        <title>Whole genome shotgun sequencing (WGS) of Bosea sp. ZW T0_25, isolated from stored onions (Allium cepa).</title>
        <authorList>
            <person name="Stoll D.A."/>
            <person name="Huch M."/>
        </authorList>
    </citation>
    <scope>NUCLEOTIDE SEQUENCE [LARGE SCALE GENOMIC DNA]</scope>
    <source>
        <strain evidence="1 2">ZW T0_25</strain>
    </source>
</reference>
<sequence length="60" mass="6891">MRQPILAENIHLRAEPGLRDAIHAAARKERTNAAEFLRRELRAIVERRGIHLPPFAEVGR</sequence>
<name>A0ABU3SFJ6_9HYPH</name>
<comment type="caution">
    <text evidence="1">The sequence shown here is derived from an EMBL/GenBank/DDBJ whole genome shotgun (WGS) entry which is preliminary data.</text>
</comment>
<dbReference type="RefSeq" id="WP_316020891.1">
    <property type="nucleotide sequence ID" value="NZ_JAWDID010000060.1"/>
</dbReference>
<dbReference type="EMBL" id="JAWDID010000060">
    <property type="protein sequence ID" value="MDU0343152.1"/>
    <property type="molecule type" value="Genomic_DNA"/>
</dbReference>
<organism evidence="1 2">
    <name type="scientific">Bosea rubneri</name>
    <dbReference type="NCBI Taxonomy" id="3075434"/>
    <lineage>
        <taxon>Bacteria</taxon>
        <taxon>Pseudomonadati</taxon>
        <taxon>Pseudomonadota</taxon>
        <taxon>Alphaproteobacteria</taxon>
        <taxon>Hyphomicrobiales</taxon>
        <taxon>Boseaceae</taxon>
        <taxon>Bosea</taxon>
    </lineage>
</organism>
<keyword evidence="2" id="KW-1185">Reference proteome</keyword>
<protein>
    <submittedName>
        <fullName evidence="1">Uncharacterized protein</fullName>
    </submittedName>
</protein>
<proteinExistence type="predicted"/>
<evidence type="ECO:0000313" key="1">
    <source>
        <dbReference type="EMBL" id="MDU0343152.1"/>
    </source>
</evidence>
<gene>
    <name evidence="1" type="ORF">RKE40_24935</name>
</gene>
<dbReference type="Proteomes" id="UP001254257">
    <property type="component" value="Unassembled WGS sequence"/>
</dbReference>